<dbReference type="EMBL" id="WEIK01000024">
    <property type="protein sequence ID" value="MVF51952.1"/>
    <property type="molecule type" value="Genomic_DNA"/>
</dbReference>
<comment type="subcellular location">
    <subcellularLocation>
        <location evidence="1">Cell membrane</location>
        <topology evidence="1">Multi-pass membrane protein</topology>
    </subcellularLocation>
</comment>
<evidence type="ECO:0000256" key="4">
    <source>
        <dbReference type="ARBA" id="ARBA00022692"/>
    </source>
</evidence>
<dbReference type="GO" id="GO:0016682">
    <property type="term" value="F:oxidoreductase activity, acting on diphenols and related substances as donors, oxygen as acceptor"/>
    <property type="evidence" value="ECO:0007669"/>
    <property type="project" value="TreeGrafter"/>
</dbReference>
<evidence type="ECO:0000313" key="8">
    <source>
        <dbReference type="Proteomes" id="UP000440965"/>
    </source>
</evidence>
<accession>A0A6G6UKF3</accession>
<evidence type="ECO:0000256" key="5">
    <source>
        <dbReference type="ARBA" id="ARBA00022989"/>
    </source>
</evidence>
<keyword evidence="3" id="KW-1003">Cell membrane</keyword>
<evidence type="ECO:0000256" key="1">
    <source>
        <dbReference type="ARBA" id="ARBA00004651"/>
    </source>
</evidence>
<evidence type="ECO:0000313" key="7">
    <source>
        <dbReference type="EMBL" id="MVF51952.1"/>
    </source>
</evidence>
<dbReference type="GO" id="GO:0009055">
    <property type="term" value="F:electron transfer activity"/>
    <property type="evidence" value="ECO:0007669"/>
    <property type="project" value="TreeGrafter"/>
</dbReference>
<dbReference type="PANTHER" id="PTHR43141">
    <property type="entry name" value="CYTOCHROME BD2 SUBUNIT II"/>
    <property type="match status" value="1"/>
</dbReference>
<dbReference type="GO" id="GO:0005886">
    <property type="term" value="C:plasma membrane"/>
    <property type="evidence" value="ECO:0007669"/>
    <property type="project" value="UniProtKB-SubCell"/>
</dbReference>
<dbReference type="Pfam" id="PF02322">
    <property type="entry name" value="Cyt_bd_oxida_II"/>
    <property type="match status" value="1"/>
</dbReference>
<evidence type="ECO:0000256" key="3">
    <source>
        <dbReference type="ARBA" id="ARBA00022475"/>
    </source>
</evidence>
<comment type="similarity">
    <text evidence="2">Belongs to the cytochrome ubiquinol oxidase subunit 2 family.</text>
</comment>
<dbReference type="Proteomes" id="UP000440965">
    <property type="component" value="Unassembled WGS sequence"/>
</dbReference>
<dbReference type="NCBIfam" id="TIGR00203">
    <property type="entry name" value="cydB"/>
    <property type="match status" value="1"/>
</dbReference>
<comment type="caution">
    <text evidence="7">The sequence shown here is derived from an EMBL/GenBank/DDBJ whole genome shotgun (WGS) entry which is preliminary data.</text>
</comment>
<evidence type="ECO:0000256" key="6">
    <source>
        <dbReference type="ARBA" id="ARBA00023136"/>
    </source>
</evidence>
<sequence>MDHELLKIVWWLLIGVMLIGFVLGESLDVGARVLVPWLSGQGAEPLQPSAAAPQPINLLWLLALGCTIALVWPSLGGLACLMTGLVSLLILLRRSAWQAARPRQTCRVLAIGLLPAALLGGMLGNLLLGLPFSRCGQAGIQFHGSLAGLFSPFAMLSGVVSLAMVCQCGATWVMQRGGHSLYQPASRVAGVAGVMFLVSFIVAAIGLAANARGYSLWAVERPATLCGPGAFVVPANNPGWLANFQAWPAAGLVPVLALSGTLMSLFACTHARPRMALLGSGLTVGATLCSVGLALFPFILPSSVQPAASLTLWSAASDERTLGTLLILASVLLPMLLAYTLAASLKGSDRCDTQAGLEKPRPVH</sequence>
<reference evidence="7 8" key="1">
    <citation type="submission" date="2019-10" db="EMBL/GenBank/DDBJ databases">
        <title>XDR Pseudomonas monteilii producing IMP-16 from LCR.</title>
        <authorList>
            <person name="Ballaben A."/>
            <person name="Doi Y."/>
        </authorList>
    </citation>
    <scope>NUCLEOTIDE SEQUENCE [LARGE SCALE GENOMIC DNA]</scope>
    <source>
        <strain evidence="7 8">597/14</strain>
    </source>
</reference>
<evidence type="ECO:0000256" key="2">
    <source>
        <dbReference type="ARBA" id="ARBA00007543"/>
    </source>
</evidence>
<proteinExistence type="inferred from homology"/>
<name>A0A6G6UKF3_9PSED</name>
<dbReference type="GO" id="GO:0070069">
    <property type="term" value="C:cytochrome complex"/>
    <property type="evidence" value="ECO:0007669"/>
    <property type="project" value="TreeGrafter"/>
</dbReference>
<keyword evidence="5" id="KW-1133">Transmembrane helix</keyword>
<keyword evidence="4" id="KW-0812">Transmembrane</keyword>
<gene>
    <name evidence="7" type="primary">cydB</name>
    <name evidence="7" type="ORF">F9Z43_22140</name>
</gene>
<dbReference type="InterPro" id="IPR003317">
    <property type="entry name" value="Cyt-d_oxidase_su2"/>
</dbReference>
<dbReference type="PANTHER" id="PTHR43141:SF4">
    <property type="entry name" value="CYTOCHROME BD2 SUBUNIT II"/>
    <property type="match status" value="1"/>
</dbReference>
<keyword evidence="6" id="KW-0472">Membrane</keyword>
<dbReference type="RefSeq" id="WP_060497282.1">
    <property type="nucleotide sequence ID" value="NZ_CP043395.1"/>
</dbReference>
<dbReference type="GO" id="GO:0019646">
    <property type="term" value="P:aerobic electron transport chain"/>
    <property type="evidence" value="ECO:0007669"/>
    <property type="project" value="TreeGrafter"/>
</dbReference>
<protein>
    <submittedName>
        <fullName evidence="7">Cytochrome d ubiquinol oxidase subunit II</fullName>
    </submittedName>
</protein>
<dbReference type="AlphaFoldDB" id="A0A6G6UKF3"/>
<organism evidence="7 8">
    <name type="scientific">Pseudomonas monteilii</name>
    <dbReference type="NCBI Taxonomy" id="76759"/>
    <lineage>
        <taxon>Bacteria</taxon>
        <taxon>Pseudomonadati</taxon>
        <taxon>Pseudomonadota</taxon>
        <taxon>Gammaproteobacteria</taxon>
        <taxon>Pseudomonadales</taxon>
        <taxon>Pseudomonadaceae</taxon>
        <taxon>Pseudomonas</taxon>
    </lineage>
</organism>